<proteinExistence type="inferred from homology"/>
<dbReference type="InterPro" id="IPR005844">
    <property type="entry name" value="A-D-PHexomutase_a/b/a-I"/>
</dbReference>
<evidence type="ECO:0000256" key="1">
    <source>
        <dbReference type="ARBA" id="ARBA00010231"/>
    </source>
</evidence>
<dbReference type="SUPFAM" id="SSF53738">
    <property type="entry name" value="Phosphoglucomutase, first 3 domains"/>
    <property type="match status" value="3"/>
</dbReference>
<dbReference type="InterPro" id="IPR005843">
    <property type="entry name" value="A-D-PHexomutase_C"/>
</dbReference>
<dbReference type="Pfam" id="PF02880">
    <property type="entry name" value="PGM_PMM_III"/>
    <property type="match status" value="1"/>
</dbReference>
<dbReference type="GO" id="GO:0000287">
    <property type="term" value="F:magnesium ion binding"/>
    <property type="evidence" value="ECO:0007669"/>
    <property type="project" value="UniProtKB-UniRule"/>
</dbReference>
<dbReference type="HAMAP" id="MF_01554_B">
    <property type="entry name" value="GlmM_B"/>
    <property type="match status" value="1"/>
</dbReference>
<dbReference type="GO" id="GO:0005829">
    <property type="term" value="C:cytosol"/>
    <property type="evidence" value="ECO:0007669"/>
    <property type="project" value="TreeGrafter"/>
</dbReference>
<dbReference type="PANTHER" id="PTHR42946">
    <property type="entry name" value="PHOSPHOHEXOSE MUTASE"/>
    <property type="match status" value="1"/>
</dbReference>
<dbReference type="FunFam" id="3.40.120.10:FF:000003">
    <property type="entry name" value="Phosphoglucosamine mutase"/>
    <property type="match status" value="1"/>
</dbReference>
<organism evidence="13 14">
    <name type="scientific">Thermovibrio ammonificans (strain DSM 15698 / JCM 12110 / HB-1)</name>
    <dbReference type="NCBI Taxonomy" id="648996"/>
    <lineage>
        <taxon>Bacteria</taxon>
        <taxon>Pseudomonadati</taxon>
        <taxon>Aquificota</taxon>
        <taxon>Aquificia</taxon>
        <taxon>Desulfurobacteriales</taxon>
        <taxon>Desulfurobacteriaceae</taxon>
        <taxon>Thermovibrio</taxon>
    </lineage>
</organism>
<dbReference type="GO" id="GO:0006048">
    <property type="term" value="P:UDP-N-acetylglucosamine biosynthetic process"/>
    <property type="evidence" value="ECO:0007669"/>
    <property type="project" value="TreeGrafter"/>
</dbReference>
<dbReference type="FunFam" id="3.30.310.50:FF:000001">
    <property type="entry name" value="Phosphoglucosamine mutase"/>
    <property type="match status" value="1"/>
</dbReference>
<feature type="modified residue" description="Phosphoserine" evidence="6">
    <location>
        <position position="106"/>
    </location>
</feature>
<dbReference type="Pfam" id="PF02879">
    <property type="entry name" value="PGM_PMM_II"/>
    <property type="match status" value="1"/>
</dbReference>
<dbReference type="Proteomes" id="UP000006362">
    <property type="component" value="Chromosome"/>
</dbReference>
<dbReference type="EMBL" id="CP002444">
    <property type="protein sequence ID" value="ADU96857.1"/>
    <property type="molecule type" value="Genomic_DNA"/>
</dbReference>
<evidence type="ECO:0000313" key="13">
    <source>
        <dbReference type="EMBL" id="ADU96857.1"/>
    </source>
</evidence>
<dbReference type="InterPro" id="IPR050060">
    <property type="entry name" value="Phosphoglucosamine_mutase"/>
</dbReference>
<name>E8T1W2_THEA1</name>
<evidence type="ECO:0000256" key="4">
    <source>
        <dbReference type="ARBA" id="ARBA00022842"/>
    </source>
</evidence>
<dbReference type="InterPro" id="IPR005845">
    <property type="entry name" value="A-D-PHexomutase_a/b/a-II"/>
</dbReference>
<dbReference type="EC" id="5.4.2.10" evidence="6 8"/>
<evidence type="ECO:0000259" key="12">
    <source>
        <dbReference type="Pfam" id="PF02880"/>
    </source>
</evidence>
<dbReference type="OrthoDB" id="9806956at2"/>
<dbReference type="PRINTS" id="PR00509">
    <property type="entry name" value="PGMPMM"/>
</dbReference>
<feature type="domain" description="Alpha-D-phosphohexomutase alpha/beta/alpha" evidence="11">
    <location>
        <begin position="175"/>
        <end position="257"/>
    </location>
</feature>
<dbReference type="GO" id="GO:0008966">
    <property type="term" value="F:phosphoglucosamine mutase activity"/>
    <property type="evidence" value="ECO:0007669"/>
    <property type="project" value="UniProtKB-UniRule"/>
</dbReference>
<dbReference type="RefSeq" id="WP_013537643.1">
    <property type="nucleotide sequence ID" value="NC_014926.1"/>
</dbReference>
<dbReference type="SUPFAM" id="SSF55957">
    <property type="entry name" value="Phosphoglucomutase, C-terminal domain"/>
    <property type="match status" value="1"/>
</dbReference>
<evidence type="ECO:0000259" key="9">
    <source>
        <dbReference type="Pfam" id="PF00408"/>
    </source>
</evidence>
<keyword evidence="2 6" id="KW-0597">Phosphoprotein</keyword>
<dbReference type="Gene3D" id="3.40.120.10">
    <property type="entry name" value="Alpha-D-Glucose-1,6-Bisphosphate, subunit A, domain 3"/>
    <property type="match status" value="3"/>
</dbReference>
<keyword evidence="14" id="KW-1185">Reference proteome</keyword>
<dbReference type="HOGENOM" id="CLU_016950_7_0_0"/>
<dbReference type="GO" id="GO:0009252">
    <property type="term" value="P:peptidoglycan biosynthetic process"/>
    <property type="evidence" value="ECO:0007669"/>
    <property type="project" value="UniProtKB-ARBA"/>
</dbReference>
<dbReference type="FunFam" id="3.40.120.10:FF:000001">
    <property type="entry name" value="Phosphoglucosamine mutase"/>
    <property type="match status" value="1"/>
</dbReference>
<dbReference type="AlphaFoldDB" id="E8T1W2"/>
<dbReference type="InterPro" id="IPR006352">
    <property type="entry name" value="GlmM_bact"/>
</dbReference>
<feature type="binding site" description="via phosphate group" evidence="6">
    <location>
        <position position="106"/>
    </location>
    <ligand>
        <name>Mg(2+)</name>
        <dbReference type="ChEBI" id="CHEBI:18420"/>
    </ligand>
</feature>
<comment type="PTM">
    <text evidence="6">Activated by phosphorylation.</text>
</comment>
<feature type="domain" description="Alpha-D-phosphohexomutase C-terminal" evidence="9">
    <location>
        <begin position="373"/>
        <end position="439"/>
    </location>
</feature>
<feature type="active site" description="Phosphoserine intermediate" evidence="6">
    <location>
        <position position="106"/>
    </location>
</feature>
<dbReference type="InterPro" id="IPR016055">
    <property type="entry name" value="A-D-PHexomutase_a/b/a-I/II/III"/>
</dbReference>
<dbReference type="GO" id="GO:0004615">
    <property type="term" value="F:phosphomannomutase activity"/>
    <property type="evidence" value="ECO:0007669"/>
    <property type="project" value="TreeGrafter"/>
</dbReference>
<evidence type="ECO:0000313" key="14">
    <source>
        <dbReference type="Proteomes" id="UP000006362"/>
    </source>
</evidence>
<feature type="binding site" evidence="6">
    <location>
        <position position="244"/>
    </location>
    <ligand>
        <name>Mg(2+)</name>
        <dbReference type="ChEBI" id="CHEBI:18420"/>
    </ligand>
</feature>
<evidence type="ECO:0000256" key="3">
    <source>
        <dbReference type="ARBA" id="ARBA00022723"/>
    </source>
</evidence>
<dbReference type="eggNOG" id="COG1109">
    <property type="taxonomic scope" value="Bacteria"/>
</dbReference>
<feature type="binding site" evidence="6">
    <location>
        <position position="246"/>
    </location>
    <ligand>
        <name>Mg(2+)</name>
        <dbReference type="ChEBI" id="CHEBI:18420"/>
    </ligand>
</feature>
<evidence type="ECO:0000259" key="11">
    <source>
        <dbReference type="Pfam" id="PF02879"/>
    </source>
</evidence>
<dbReference type="PANTHER" id="PTHR42946:SF1">
    <property type="entry name" value="PHOSPHOGLUCOMUTASE (ALPHA-D-GLUCOSE-1,6-BISPHOSPHATE-DEPENDENT)"/>
    <property type="match status" value="1"/>
</dbReference>
<keyword evidence="4 6" id="KW-0460">Magnesium</keyword>
<feature type="binding site" evidence="6">
    <location>
        <position position="248"/>
    </location>
    <ligand>
        <name>Mg(2+)</name>
        <dbReference type="ChEBI" id="CHEBI:18420"/>
    </ligand>
</feature>
<comment type="catalytic activity">
    <reaction evidence="6 8">
        <text>alpha-D-glucosamine 1-phosphate = D-glucosamine 6-phosphate</text>
        <dbReference type="Rhea" id="RHEA:23424"/>
        <dbReference type="ChEBI" id="CHEBI:58516"/>
        <dbReference type="ChEBI" id="CHEBI:58725"/>
        <dbReference type="EC" id="5.4.2.10"/>
    </reaction>
</comment>
<dbReference type="KEGG" id="tam:Theam_0890"/>
<comment type="function">
    <text evidence="6 8">Catalyzes the conversion of glucosamine-6-phosphate to glucosamine-1-phosphate.</text>
</comment>
<dbReference type="GO" id="GO:0005975">
    <property type="term" value="P:carbohydrate metabolic process"/>
    <property type="evidence" value="ECO:0007669"/>
    <property type="project" value="InterPro"/>
</dbReference>
<evidence type="ECO:0000256" key="5">
    <source>
        <dbReference type="ARBA" id="ARBA00023235"/>
    </source>
</evidence>
<evidence type="ECO:0000259" key="10">
    <source>
        <dbReference type="Pfam" id="PF02878"/>
    </source>
</evidence>
<dbReference type="PROSITE" id="PS00710">
    <property type="entry name" value="PGM_PMM"/>
    <property type="match status" value="1"/>
</dbReference>
<keyword evidence="3 6" id="KW-0479">Metal-binding</keyword>
<reference evidence="13" key="1">
    <citation type="submission" date="2011-01" db="EMBL/GenBank/DDBJ databases">
        <title>Complete sequence of chromosome of Thermovibrio ammonificans HB-1.</title>
        <authorList>
            <consortium name="US DOE Joint Genome Institute"/>
            <person name="Lucas S."/>
            <person name="Copeland A."/>
            <person name="Lapidus A."/>
            <person name="Cheng J.-F."/>
            <person name="Goodwin L."/>
            <person name="Pitluck S."/>
            <person name="Davenport K."/>
            <person name="Detter J.C."/>
            <person name="Han C."/>
            <person name="Tapia R."/>
            <person name="Land M."/>
            <person name="Hauser L."/>
            <person name="Kyrpides N."/>
            <person name="Ivanova N."/>
            <person name="Ovchinnikova G."/>
            <person name="Vetriani C."/>
            <person name="Woyke T."/>
        </authorList>
    </citation>
    <scope>NUCLEOTIDE SEQUENCE [LARGE SCALE GENOMIC DNA]</scope>
    <source>
        <strain evidence="13">HB-1</strain>
    </source>
</reference>
<dbReference type="InterPro" id="IPR005841">
    <property type="entry name" value="Alpha-D-phosphohexomutase_SF"/>
</dbReference>
<dbReference type="Gene3D" id="3.30.310.50">
    <property type="entry name" value="Alpha-D-phosphohexomutase, C-terminal domain"/>
    <property type="match status" value="1"/>
</dbReference>
<accession>E8T1W2</accession>
<dbReference type="InterPro" id="IPR005846">
    <property type="entry name" value="A-D-PHexomutase_a/b/a-III"/>
</dbReference>
<evidence type="ECO:0000256" key="8">
    <source>
        <dbReference type="RuleBase" id="RU004327"/>
    </source>
</evidence>
<comment type="cofactor">
    <cofactor evidence="6">
        <name>Mg(2+)</name>
        <dbReference type="ChEBI" id="CHEBI:18420"/>
    </cofactor>
    <text evidence="6">Binds 1 Mg(2+) ion per subunit.</text>
</comment>
<feature type="domain" description="Alpha-D-phosphohexomutase alpha/beta/alpha" evidence="12">
    <location>
        <begin position="261"/>
        <end position="367"/>
    </location>
</feature>
<keyword evidence="5 6" id="KW-0413">Isomerase</keyword>
<dbReference type="Pfam" id="PF00408">
    <property type="entry name" value="PGM_PMM_IV"/>
    <property type="match status" value="1"/>
</dbReference>
<sequence>MKTKRRLFGTDGIRGIANRYPLTPEMVQKIGLAYGVYLNAKFPDRKHTVVVGQDTRLSSDMIKAALISGLNSAGVDVLDAGVVPTPAVSFLIKEGDFSGGVMVSASHNPYEYNGLKFFNHLGKKFSEAEEGGLELVVFNKYELPRANYDNLGRVFNGKNLVESYKKHLESAGRYLAGLKIGLDCANGATYQIAPEVFSALGAKVFTFNAEPDGKNINDGCGALHPEKLAKKVVELGLHLGFAYDGDGDRCIAVNERGEVIDGDQLIALLALHFADRSKEAVATVMSNLGLELFLREKGFRLHRTPVGDRFVAEKMDEVGAAVGGEQSGHIIVKEFAETGDGILTSVLVASIVKSLRKPASEVLSLFKPVPQKLKNVKVKEKPPLERLEKVQRAIREGEKLLEGRGRVLVRYSGTEPLLRIMVEAESPELIERVIEMVEEAVREEGIAQQ</sequence>
<feature type="domain" description="Alpha-D-phosphohexomutase alpha/beta/alpha" evidence="10">
    <location>
        <begin position="5"/>
        <end position="137"/>
    </location>
</feature>
<gene>
    <name evidence="6" type="primary">glmM</name>
    <name evidence="13" type="ordered locus">Theam_0890</name>
</gene>
<dbReference type="CDD" id="cd05802">
    <property type="entry name" value="GlmM"/>
    <property type="match status" value="1"/>
</dbReference>
<dbReference type="NCBIfam" id="TIGR01455">
    <property type="entry name" value="glmM"/>
    <property type="match status" value="1"/>
</dbReference>
<evidence type="ECO:0000256" key="7">
    <source>
        <dbReference type="RuleBase" id="RU004326"/>
    </source>
</evidence>
<dbReference type="InterPro" id="IPR036900">
    <property type="entry name" value="A-D-PHexomutase_C_sf"/>
</dbReference>
<dbReference type="Pfam" id="PF02878">
    <property type="entry name" value="PGM_PMM_I"/>
    <property type="match status" value="1"/>
</dbReference>
<dbReference type="InterPro" id="IPR016066">
    <property type="entry name" value="A-D-PHexomutase_CS"/>
</dbReference>
<comment type="similarity">
    <text evidence="1 6 7">Belongs to the phosphohexose mutase family.</text>
</comment>
<protein>
    <recommendedName>
        <fullName evidence="6 8">Phosphoglucosamine mutase</fullName>
        <ecNumber evidence="6 8">5.4.2.10</ecNumber>
    </recommendedName>
</protein>
<dbReference type="STRING" id="648996.Theam_0890"/>
<evidence type="ECO:0000256" key="6">
    <source>
        <dbReference type="HAMAP-Rule" id="MF_01554"/>
    </source>
</evidence>
<evidence type="ECO:0000256" key="2">
    <source>
        <dbReference type="ARBA" id="ARBA00022553"/>
    </source>
</evidence>